<sequence length="64" mass="6940">MAAKVGINGFGRIGRIVFRNSFSHGGTEVVAVNDPFIEIQYAVCPIGDVFIFKPVGMGWLLTLI</sequence>
<evidence type="ECO:0000259" key="1">
    <source>
        <dbReference type="Pfam" id="PF00044"/>
    </source>
</evidence>
<dbReference type="InterPro" id="IPR020828">
    <property type="entry name" value="GlycerAld_3-P_DH_NAD(P)-bd"/>
</dbReference>
<dbReference type="Gene3D" id="3.40.50.720">
    <property type="entry name" value="NAD(P)-binding Rossmann-like Domain"/>
    <property type="match status" value="1"/>
</dbReference>
<evidence type="ECO:0000313" key="3">
    <source>
        <dbReference type="Proteomes" id="UP000266188"/>
    </source>
</evidence>
<dbReference type="Proteomes" id="UP000266188">
    <property type="component" value="Unassembled WGS sequence"/>
</dbReference>
<name>A0A3A2Z6C5_9EURO</name>
<protein>
    <submittedName>
        <fullName evidence="2">Glyceraldehyde-3-phosphate dehydrogenase</fullName>
    </submittedName>
</protein>
<dbReference type="STRING" id="2070753.A0A3A2Z6C5"/>
<comment type="caution">
    <text evidence="2">The sequence shown here is derived from an EMBL/GenBank/DDBJ whole genome shotgun (WGS) entry which is preliminary data.</text>
</comment>
<organism evidence="2 3">
    <name type="scientific">Aspergillus sclerotialis</name>
    <dbReference type="NCBI Taxonomy" id="2070753"/>
    <lineage>
        <taxon>Eukaryota</taxon>
        <taxon>Fungi</taxon>
        <taxon>Dikarya</taxon>
        <taxon>Ascomycota</taxon>
        <taxon>Pezizomycotina</taxon>
        <taxon>Eurotiomycetes</taxon>
        <taxon>Eurotiomycetidae</taxon>
        <taxon>Eurotiales</taxon>
        <taxon>Aspergillaceae</taxon>
        <taxon>Aspergillus</taxon>
        <taxon>Aspergillus subgen. Polypaecilum</taxon>
    </lineage>
</organism>
<keyword evidence="3" id="KW-1185">Reference proteome</keyword>
<evidence type="ECO:0000313" key="2">
    <source>
        <dbReference type="EMBL" id="RJE18629.1"/>
    </source>
</evidence>
<reference evidence="3" key="1">
    <citation type="submission" date="2017-02" db="EMBL/GenBank/DDBJ databases">
        <authorList>
            <person name="Tafer H."/>
            <person name="Lopandic K."/>
        </authorList>
    </citation>
    <scope>NUCLEOTIDE SEQUENCE [LARGE SCALE GENOMIC DNA]</scope>
    <source>
        <strain evidence="3">CBS 366.77</strain>
    </source>
</reference>
<proteinExistence type="predicted"/>
<dbReference type="GO" id="GO:0051287">
    <property type="term" value="F:NAD binding"/>
    <property type="evidence" value="ECO:0007669"/>
    <property type="project" value="InterPro"/>
</dbReference>
<dbReference type="EMBL" id="MVGC01000519">
    <property type="protein sequence ID" value="RJE18629.1"/>
    <property type="molecule type" value="Genomic_DNA"/>
</dbReference>
<feature type="domain" description="Glyceraldehyde 3-phosphate dehydrogenase NAD(P) binding" evidence="1">
    <location>
        <begin position="4"/>
        <end position="42"/>
    </location>
</feature>
<dbReference type="OrthoDB" id="1152826at2759"/>
<accession>A0A3A2Z6C5</accession>
<dbReference type="SUPFAM" id="SSF51735">
    <property type="entry name" value="NAD(P)-binding Rossmann-fold domains"/>
    <property type="match status" value="1"/>
</dbReference>
<dbReference type="AlphaFoldDB" id="A0A3A2Z6C5"/>
<gene>
    <name evidence="2" type="ORF">PHISCL_09033</name>
</gene>
<dbReference type="Pfam" id="PF00044">
    <property type="entry name" value="Gp_dh_N"/>
    <property type="match status" value="1"/>
</dbReference>
<dbReference type="InterPro" id="IPR036291">
    <property type="entry name" value="NAD(P)-bd_dom_sf"/>
</dbReference>